<evidence type="ECO:0000256" key="1">
    <source>
        <dbReference type="ARBA" id="ARBA00022679"/>
    </source>
</evidence>
<evidence type="ECO:0000256" key="8">
    <source>
        <dbReference type="ARBA" id="ARBA00049299"/>
    </source>
</evidence>
<keyword evidence="1" id="KW-0808">Transferase</keyword>
<dbReference type="OMA" id="GISMECY"/>
<protein>
    <recommendedName>
        <fullName evidence="6">mitogen-activated protein kinase kinase</fullName>
        <ecNumber evidence="6">2.7.12.2</ecNumber>
    </recommendedName>
</protein>
<dbReference type="GO" id="GO:0004708">
    <property type="term" value="F:MAP kinase kinase activity"/>
    <property type="evidence" value="ECO:0007669"/>
    <property type="project" value="UniProtKB-EC"/>
</dbReference>
<dbReference type="FunFam" id="3.10.450.50:FF:000012">
    <property type="entry name" value="Mitogen-activated protein kinase kinase 3"/>
    <property type="match status" value="1"/>
</dbReference>
<dbReference type="PANTHER" id="PTHR48013:SF9">
    <property type="entry name" value="DUAL SPECIFICITY MITOGEN-ACTIVATED PROTEIN KINASE KINASE 5"/>
    <property type="match status" value="1"/>
</dbReference>
<sequence length="282" mass="31704">MAMRATFVGTVTYMLPERIRGDNYLYAADIWSLGLTVLECATGKFPYDFSEGPTNLMLQILDDPSPTPPEDAYSPEFRSFIDDCLQKEPDARSTCEQLLSHPFIKRYEEAGVDLAAYVGGVVNPTERLKQIAEMLVVHYYLLFNGSDGSWHHMETPYMEESSFRFSRNVYVGQSAIFDTLSTIRNKFKGDQPSGGIFHVVEKIHCGADGEREITVRVSGSFIVGNQFLILGEGLQAEGMPGPDELAIDIPSNRAGQFREQFIMQPGISMECYYIPRQDLYIS</sequence>
<dbReference type="Pfam" id="PF00069">
    <property type="entry name" value="Pkinase"/>
    <property type="match status" value="1"/>
</dbReference>
<gene>
    <name evidence="10" type="ORF">TRIUR3_00549</name>
</gene>
<evidence type="ECO:0000256" key="3">
    <source>
        <dbReference type="ARBA" id="ARBA00022777"/>
    </source>
</evidence>
<comment type="catalytic activity">
    <reaction evidence="7">
        <text>L-seryl-[protein] + ATP = O-phospho-L-seryl-[protein] + ADP + H(+)</text>
        <dbReference type="Rhea" id="RHEA:17989"/>
        <dbReference type="Rhea" id="RHEA-COMP:9863"/>
        <dbReference type="Rhea" id="RHEA-COMP:11604"/>
        <dbReference type="ChEBI" id="CHEBI:15378"/>
        <dbReference type="ChEBI" id="CHEBI:29999"/>
        <dbReference type="ChEBI" id="CHEBI:30616"/>
        <dbReference type="ChEBI" id="CHEBI:83421"/>
        <dbReference type="ChEBI" id="CHEBI:456216"/>
        <dbReference type="EC" id="2.7.12.2"/>
    </reaction>
</comment>
<dbReference type="InterPro" id="IPR000719">
    <property type="entry name" value="Prot_kinase_dom"/>
</dbReference>
<evidence type="ECO:0000313" key="10">
    <source>
        <dbReference type="EMBL" id="EMS60263.1"/>
    </source>
</evidence>
<accession>M7ZAL6</accession>
<dbReference type="InterPro" id="IPR011009">
    <property type="entry name" value="Kinase-like_dom_sf"/>
</dbReference>
<evidence type="ECO:0000256" key="7">
    <source>
        <dbReference type="ARBA" id="ARBA00049014"/>
    </source>
</evidence>
<dbReference type="eggNOG" id="KOG0581">
    <property type="taxonomic scope" value="Eukaryota"/>
</dbReference>
<dbReference type="InterPro" id="IPR032710">
    <property type="entry name" value="NTF2-like_dom_sf"/>
</dbReference>
<dbReference type="SUPFAM" id="SSF54427">
    <property type="entry name" value="NTF2-like"/>
    <property type="match status" value="1"/>
</dbReference>
<comment type="catalytic activity">
    <reaction evidence="8">
        <text>L-threonyl-[protein] + ATP = O-phospho-L-threonyl-[protein] + ADP + H(+)</text>
        <dbReference type="Rhea" id="RHEA:46608"/>
        <dbReference type="Rhea" id="RHEA-COMP:11060"/>
        <dbReference type="Rhea" id="RHEA-COMP:11605"/>
        <dbReference type="ChEBI" id="CHEBI:15378"/>
        <dbReference type="ChEBI" id="CHEBI:30013"/>
        <dbReference type="ChEBI" id="CHEBI:30616"/>
        <dbReference type="ChEBI" id="CHEBI:61977"/>
        <dbReference type="ChEBI" id="CHEBI:456216"/>
        <dbReference type="EC" id="2.7.12.2"/>
    </reaction>
</comment>
<name>M7ZAL6_TRIUA</name>
<reference evidence="10" key="1">
    <citation type="journal article" date="2013" name="Nature">
        <title>Draft genome of the wheat A-genome progenitor Triticum urartu.</title>
        <authorList>
            <person name="Ling H.Q."/>
            <person name="Zhao S."/>
            <person name="Liu D."/>
            <person name="Wang J."/>
            <person name="Sun H."/>
            <person name="Zhang C."/>
            <person name="Fan H."/>
            <person name="Li D."/>
            <person name="Dong L."/>
            <person name="Tao Y."/>
            <person name="Gao C."/>
            <person name="Wu H."/>
            <person name="Li Y."/>
            <person name="Cui Y."/>
            <person name="Guo X."/>
            <person name="Zheng S."/>
            <person name="Wang B."/>
            <person name="Yu K."/>
            <person name="Liang Q."/>
            <person name="Yang W."/>
            <person name="Lou X."/>
            <person name="Chen J."/>
            <person name="Feng M."/>
            <person name="Jian J."/>
            <person name="Zhang X."/>
            <person name="Luo G."/>
            <person name="Jiang Y."/>
            <person name="Liu J."/>
            <person name="Wang Z."/>
            <person name="Sha Y."/>
            <person name="Zhang B."/>
            <person name="Wu H."/>
            <person name="Tang D."/>
            <person name="Shen Q."/>
            <person name="Xue P."/>
            <person name="Zou S."/>
            <person name="Wang X."/>
            <person name="Liu X."/>
            <person name="Wang F."/>
            <person name="Yang Y."/>
            <person name="An X."/>
            <person name="Dong Z."/>
            <person name="Zhang K."/>
            <person name="Zhang X."/>
            <person name="Luo M.C."/>
            <person name="Dvorak J."/>
            <person name="Tong Y."/>
            <person name="Wang J."/>
            <person name="Yang H."/>
            <person name="Li Z."/>
            <person name="Wang D."/>
            <person name="Zhang A."/>
            <person name="Wang J."/>
        </authorList>
    </citation>
    <scope>NUCLEOTIDE SEQUENCE</scope>
</reference>
<dbReference type="SUPFAM" id="SSF56112">
    <property type="entry name" value="Protein kinase-like (PK-like)"/>
    <property type="match status" value="1"/>
</dbReference>
<evidence type="ECO:0000256" key="6">
    <source>
        <dbReference type="ARBA" id="ARBA00038999"/>
    </source>
</evidence>
<comment type="catalytic activity">
    <reaction evidence="9">
        <text>L-tyrosyl-[protein] + ATP = O-phospho-L-tyrosyl-[protein] + ADP + H(+)</text>
        <dbReference type="Rhea" id="RHEA:10596"/>
        <dbReference type="Rhea" id="RHEA-COMP:10136"/>
        <dbReference type="Rhea" id="RHEA-COMP:20101"/>
        <dbReference type="ChEBI" id="CHEBI:15378"/>
        <dbReference type="ChEBI" id="CHEBI:30616"/>
        <dbReference type="ChEBI" id="CHEBI:46858"/>
        <dbReference type="ChEBI" id="CHEBI:61978"/>
        <dbReference type="ChEBI" id="CHEBI:456216"/>
        <dbReference type="EC" id="2.7.12.2"/>
    </reaction>
</comment>
<evidence type="ECO:0000256" key="9">
    <source>
        <dbReference type="ARBA" id="ARBA00051693"/>
    </source>
</evidence>
<dbReference type="PROSITE" id="PS50177">
    <property type="entry name" value="NTF2_DOMAIN"/>
    <property type="match status" value="1"/>
</dbReference>
<evidence type="ECO:0000256" key="2">
    <source>
        <dbReference type="ARBA" id="ARBA00022741"/>
    </source>
</evidence>
<dbReference type="STRING" id="4572.M7ZAL6"/>
<dbReference type="GO" id="GO:0005524">
    <property type="term" value="F:ATP binding"/>
    <property type="evidence" value="ECO:0007669"/>
    <property type="project" value="UniProtKB-KW"/>
</dbReference>
<evidence type="ECO:0000256" key="5">
    <source>
        <dbReference type="ARBA" id="ARBA00038035"/>
    </source>
</evidence>
<dbReference type="AlphaFoldDB" id="M7ZAL6"/>
<dbReference type="PROSITE" id="PS50011">
    <property type="entry name" value="PROTEIN_KINASE_DOM"/>
    <property type="match status" value="1"/>
</dbReference>
<organism evidence="10">
    <name type="scientific">Triticum urartu</name>
    <name type="common">Red wild einkorn</name>
    <name type="synonym">Crithodium urartu</name>
    <dbReference type="NCBI Taxonomy" id="4572"/>
    <lineage>
        <taxon>Eukaryota</taxon>
        <taxon>Viridiplantae</taxon>
        <taxon>Streptophyta</taxon>
        <taxon>Embryophyta</taxon>
        <taxon>Tracheophyta</taxon>
        <taxon>Spermatophyta</taxon>
        <taxon>Magnoliopsida</taxon>
        <taxon>Liliopsida</taxon>
        <taxon>Poales</taxon>
        <taxon>Poaceae</taxon>
        <taxon>BOP clade</taxon>
        <taxon>Pooideae</taxon>
        <taxon>Triticodae</taxon>
        <taxon>Triticeae</taxon>
        <taxon>Triticinae</taxon>
        <taxon>Triticum</taxon>
    </lineage>
</organism>
<keyword evidence="3 10" id="KW-0418">Kinase</keyword>
<dbReference type="PANTHER" id="PTHR48013">
    <property type="entry name" value="DUAL SPECIFICITY MITOGEN-ACTIVATED PROTEIN KINASE KINASE 5-RELATED"/>
    <property type="match status" value="1"/>
</dbReference>
<dbReference type="OrthoDB" id="10252354at2759"/>
<dbReference type="Gene3D" id="1.10.510.10">
    <property type="entry name" value="Transferase(Phosphotransferase) domain 1"/>
    <property type="match status" value="1"/>
</dbReference>
<dbReference type="EC" id="2.7.12.2" evidence="6"/>
<comment type="similarity">
    <text evidence="5">Belongs to the protein kinase superfamily. STE Ser/Thr protein kinase family. MAP kinase kinase subfamily.</text>
</comment>
<proteinExistence type="inferred from homology"/>
<dbReference type="InterPro" id="IPR018222">
    <property type="entry name" value="Nuclear_transport_factor_2_euk"/>
</dbReference>
<evidence type="ECO:0000256" key="4">
    <source>
        <dbReference type="ARBA" id="ARBA00022840"/>
    </source>
</evidence>
<dbReference type="EMBL" id="KD111485">
    <property type="protein sequence ID" value="EMS60263.1"/>
    <property type="molecule type" value="Genomic_DNA"/>
</dbReference>
<keyword evidence="4" id="KW-0067">ATP-binding</keyword>
<keyword evidence="2" id="KW-0547">Nucleotide-binding</keyword>
<dbReference type="Gene3D" id="3.10.450.50">
    <property type="match status" value="1"/>
</dbReference>